<gene>
    <name evidence="1" type="ORF">AMECASPLE_028095</name>
</gene>
<evidence type="ECO:0000313" key="2">
    <source>
        <dbReference type="Proteomes" id="UP001469553"/>
    </source>
</evidence>
<organism evidence="1 2">
    <name type="scientific">Ameca splendens</name>
    <dbReference type="NCBI Taxonomy" id="208324"/>
    <lineage>
        <taxon>Eukaryota</taxon>
        <taxon>Metazoa</taxon>
        <taxon>Chordata</taxon>
        <taxon>Craniata</taxon>
        <taxon>Vertebrata</taxon>
        <taxon>Euteleostomi</taxon>
        <taxon>Actinopterygii</taxon>
        <taxon>Neopterygii</taxon>
        <taxon>Teleostei</taxon>
        <taxon>Neoteleostei</taxon>
        <taxon>Acanthomorphata</taxon>
        <taxon>Ovalentaria</taxon>
        <taxon>Atherinomorphae</taxon>
        <taxon>Cyprinodontiformes</taxon>
        <taxon>Goodeidae</taxon>
        <taxon>Ameca</taxon>
    </lineage>
</organism>
<keyword evidence="2" id="KW-1185">Reference proteome</keyword>
<sequence>MLFSLRKYNYLLCISFLSFQPPAIRGRPSYLRNDLNSTCLTIWSWLKRKHHALYKRNCKSVTGKVVDVCQFANDYKTISKKLGPQQTTMIAISHKWSMEEWCSFPGVTSLPKLLREFIED</sequence>
<dbReference type="Proteomes" id="UP001469553">
    <property type="component" value="Unassembled WGS sequence"/>
</dbReference>
<evidence type="ECO:0000313" key="1">
    <source>
        <dbReference type="EMBL" id="MEQ2288934.1"/>
    </source>
</evidence>
<proteinExistence type="predicted"/>
<dbReference type="EMBL" id="JAHRIP010021865">
    <property type="protein sequence ID" value="MEQ2288934.1"/>
    <property type="molecule type" value="Genomic_DNA"/>
</dbReference>
<name>A0ABV0Y5K7_9TELE</name>
<accession>A0ABV0Y5K7</accession>
<comment type="caution">
    <text evidence="1">The sequence shown here is derived from an EMBL/GenBank/DDBJ whole genome shotgun (WGS) entry which is preliminary data.</text>
</comment>
<reference evidence="1 2" key="1">
    <citation type="submission" date="2021-06" db="EMBL/GenBank/DDBJ databases">
        <authorList>
            <person name="Palmer J.M."/>
        </authorList>
    </citation>
    <scope>NUCLEOTIDE SEQUENCE [LARGE SCALE GENOMIC DNA]</scope>
    <source>
        <strain evidence="1 2">AS_MEX2019</strain>
        <tissue evidence="1">Muscle</tissue>
    </source>
</reference>
<protein>
    <submittedName>
        <fullName evidence="1">Uncharacterized protein</fullName>
    </submittedName>
</protein>